<dbReference type="PROSITE" id="PS51257">
    <property type="entry name" value="PROKAR_LIPOPROTEIN"/>
    <property type="match status" value="1"/>
</dbReference>
<evidence type="ECO:0000313" key="2">
    <source>
        <dbReference type="Proteomes" id="UP000441333"/>
    </source>
</evidence>
<reference evidence="1 2" key="1">
    <citation type="submission" date="2019-09" db="EMBL/GenBank/DDBJ databases">
        <authorList>
            <person name="Cao W.R."/>
        </authorList>
    </citation>
    <scope>NUCLEOTIDE SEQUENCE [LARGE SCALE GENOMIC DNA]</scope>
    <source>
        <strain evidence="1 2">B1N29</strain>
    </source>
</reference>
<protein>
    <submittedName>
        <fullName evidence="1">Uncharacterized protein</fullName>
    </submittedName>
</protein>
<dbReference type="EMBL" id="WAAT01000050">
    <property type="protein sequence ID" value="KAB1067133.1"/>
    <property type="molecule type" value="Genomic_DNA"/>
</dbReference>
<comment type="caution">
    <text evidence="1">The sequence shown here is derived from an EMBL/GenBank/DDBJ whole genome shotgun (WGS) entry which is preliminary data.</text>
</comment>
<gene>
    <name evidence="1" type="ORF">F6U93_11975</name>
</gene>
<dbReference type="AlphaFoldDB" id="A0A6N6MA41"/>
<sequence>MRYSILILLTFVFFACGNEKVIELPVINHSEINEINDVSPAYLFYDETQKDSVELNRKNLIVSTNWLVNVDKRLTLRQVLPHIQFLQSKKENSSHKNEHAKNYYTCNDLSRKDLGFIEFTDVVYFTEEDEILPENTYHVAVLDLNQIIVYGLEGADYKTNLNDLLATLEEATAVGIGERSIGLSFYDKLSFNDYIAFKSELSTLHLENVSVSNHEFIFN</sequence>
<proteinExistence type="predicted"/>
<accession>A0A6N6MA41</accession>
<organism evidence="1 2">
    <name type="scientific">Pseudotamlana haliotis</name>
    <dbReference type="NCBI Taxonomy" id="2614804"/>
    <lineage>
        <taxon>Bacteria</taxon>
        <taxon>Pseudomonadati</taxon>
        <taxon>Bacteroidota</taxon>
        <taxon>Flavobacteriia</taxon>
        <taxon>Flavobacteriales</taxon>
        <taxon>Flavobacteriaceae</taxon>
        <taxon>Pseudotamlana</taxon>
    </lineage>
</organism>
<keyword evidence="2" id="KW-1185">Reference proteome</keyword>
<dbReference type="RefSeq" id="WP_150940117.1">
    <property type="nucleotide sequence ID" value="NZ_WAAT01000050.1"/>
</dbReference>
<evidence type="ECO:0000313" key="1">
    <source>
        <dbReference type="EMBL" id="KAB1067133.1"/>
    </source>
</evidence>
<dbReference type="Proteomes" id="UP000441333">
    <property type="component" value="Unassembled WGS sequence"/>
</dbReference>
<name>A0A6N6MA41_9FLAO</name>